<name>A0AAU9LT36_9ASTR</name>
<accession>A0AAU9LT36</accession>
<feature type="region of interest" description="Disordered" evidence="1">
    <location>
        <begin position="49"/>
        <end position="70"/>
    </location>
</feature>
<comment type="caution">
    <text evidence="2">The sequence shown here is derived from an EMBL/GenBank/DDBJ whole genome shotgun (WGS) entry which is preliminary data.</text>
</comment>
<organism evidence="2 3">
    <name type="scientific">Lactuca virosa</name>
    <dbReference type="NCBI Taxonomy" id="75947"/>
    <lineage>
        <taxon>Eukaryota</taxon>
        <taxon>Viridiplantae</taxon>
        <taxon>Streptophyta</taxon>
        <taxon>Embryophyta</taxon>
        <taxon>Tracheophyta</taxon>
        <taxon>Spermatophyta</taxon>
        <taxon>Magnoliopsida</taxon>
        <taxon>eudicotyledons</taxon>
        <taxon>Gunneridae</taxon>
        <taxon>Pentapetalae</taxon>
        <taxon>asterids</taxon>
        <taxon>campanulids</taxon>
        <taxon>Asterales</taxon>
        <taxon>Asteraceae</taxon>
        <taxon>Cichorioideae</taxon>
        <taxon>Cichorieae</taxon>
        <taxon>Lactucinae</taxon>
        <taxon>Lactuca</taxon>
    </lineage>
</organism>
<reference evidence="2 3" key="1">
    <citation type="submission" date="2022-01" db="EMBL/GenBank/DDBJ databases">
        <authorList>
            <person name="Xiong W."/>
            <person name="Schranz E."/>
        </authorList>
    </citation>
    <scope>NUCLEOTIDE SEQUENCE [LARGE SCALE GENOMIC DNA]</scope>
</reference>
<dbReference type="EMBL" id="CAKMRJ010000001">
    <property type="protein sequence ID" value="CAH1415563.1"/>
    <property type="molecule type" value="Genomic_DNA"/>
</dbReference>
<keyword evidence="3" id="KW-1185">Reference proteome</keyword>
<sequence>MITTGHEATFLRRFRNRIKLFTRYSCSSHRISDLQAGYCLRQRRHLRHHLRRHPRQQSPPATPKSSTHHTFSLPLPVRPATHLCERRPASPHYLAATTTIVEVVVVAGGPYHWIRFQLFFFFLSCEV</sequence>
<dbReference type="Proteomes" id="UP001157418">
    <property type="component" value="Unassembled WGS sequence"/>
</dbReference>
<gene>
    <name evidence="2" type="ORF">LVIROSA_LOCUS3398</name>
</gene>
<evidence type="ECO:0000313" key="2">
    <source>
        <dbReference type="EMBL" id="CAH1415563.1"/>
    </source>
</evidence>
<protein>
    <submittedName>
        <fullName evidence="2">Uncharacterized protein</fullName>
    </submittedName>
</protein>
<dbReference type="AlphaFoldDB" id="A0AAU9LT36"/>
<evidence type="ECO:0000256" key="1">
    <source>
        <dbReference type="SAM" id="MobiDB-lite"/>
    </source>
</evidence>
<proteinExistence type="predicted"/>
<evidence type="ECO:0000313" key="3">
    <source>
        <dbReference type="Proteomes" id="UP001157418"/>
    </source>
</evidence>